<dbReference type="RefSeq" id="XP_008860855.1">
    <property type="nucleotide sequence ID" value="XM_008862633.1"/>
</dbReference>
<evidence type="ECO:0000256" key="1">
    <source>
        <dbReference type="SAM" id="MobiDB-lite"/>
    </source>
</evidence>
<dbReference type="GeneID" id="20077092"/>
<accession>A0A024USZ4</accession>
<dbReference type="AlphaFoldDB" id="A0A024USZ4"/>
<dbReference type="EMBL" id="KI913952">
    <property type="protein sequence ID" value="ETW09444.1"/>
    <property type="molecule type" value="Genomic_DNA"/>
</dbReference>
<evidence type="ECO:0000313" key="2">
    <source>
        <dbReference type="EMBL" id="ETW09444.1"/>
    </source>
</evidence>
<proteinExistence type="predicted"/>
<organism evidence="2">
    <name type="scientific">Aphanomyces invadans</name>
    <dbReference type="NCBI Taxonomy" id="157072"/>
    <lineage>
        <taxon>Eukaryota</taxon>
        <taxon>Sar</taxon>
        <taxon>Stramenopiles</taxon>
        <taxon>Oomycota</taxon>
        <taxon>Saprolegniomycetes</taxon>
        <taxon>Saprolegniales</taxon>
        <taxon>Verrucalvaceae</taxon>
        <taxon>Aphanomyces</taxon>
    </lineage>
</organism>
<feature type="region of interest" description="Disordered" evidence="1">
    <location>
        <begin position="171"/>
        <end position="209"/>
    </location>
</feature>
<dbReference type="OrthoDB" id="66493at2759"/>
<reference evidence="2" key="1">
    <citation type="submission" date="2013-12" db="EMBL/GenBank/DDBJ databases">
        <title>The Genome Sequence of Aphanomyces invadans NJM9701.</title>
        <authorList>
            <consortium name="The Broad Institute Genomics Platform"/>
            <person name="Russ C."/>
            <person name="Tyler B."/>
            <person name="van West P."/>
            <person name="Dieguez-Uribeondo J."/>
            <person name="Young S.K."/>
            <person name="Zeng Q."/>
            <person name="Gargeya S."/>
            <person name="Fitzgerald M."/>
            <person name="Abouelleil A."/>
            <person name="Alvarado L."/>
            <person name="Chapman S.B."/>
            <person name="Gainer-Dewar J."/>
            <person name="Goldberg J."/>
            <person name="Griggs A."/>
            <person name="Gujja S."/>
            <person name="Hansen M."/>
            <person name="Howarth C."/>
            <person name="Imamovic A."/>
            <person name="Ireland A."/>
            <person name="Larimer J."/>
            <person name="McCowan C."/>
            <person name="Murphy C."/>
            <person name="Pearson M."/>
            <person name="Poon T.W."/>
            <person name="Priest M."/>
            <person name="Roberts A."/>
            <person name="Saif S."/>
            <person name="Shea T."/>
            <person name="Sykes S."/>
            <person name="Wortman J."/>
            <person name="Nusbaum C."/>
            <person name="Birren B."/>
        </authorList>
    </citation>
    <scope>NUCLEOTIDE SEQUENCE [LARGE SCALE GENOMIC DNA]</scope>
    <source>
        <strain evidence="2">NJM9701</strain>
    </source>
</reference>
<dbReference type="VEuPathDB" id="FungiDB:H310_00042"/>
<feature type="compositionally biased region" description="Polar residues" evidence="1">
    <location>
        <begin position="179"/>
        <end position="194"/>
    </location>
</feature>
<protein>
    <submittedName>
        <fullName evidence="2">Uncharacterized protein</fullName>
    </submittedName>
</protein>
<gene>
    <name evidence="2" type="ORF">H310_00042</name>
</gene>
<feature type="compositionally biased region" description="Acidic residues" evidence="1">
    <location>
        <begin position="197"/>
        <end position="208"/>
    </location>
</feature>
<name>A0A024USZ4_9STRA</name>
<sequence>MFQTWVHGIFHPARQVQSCPEPNPRRRGDSALLDDDVFAPSNRARANTLDDMTTCRRRSDAAVSAWDSKRQLCQNCKRIFLKFLSPCTAYCSLDCQSNAAYLVAVSEGIRAAAQTIATPETDTTVDGASSKPMSMAAVPFGTTENGHVPESAIEGCCTQLSSAMAMSQPKRVADDQCPVGTSPTTQGSYSSTIDFDQYTDDDDDDSDDSLERHTYADFYTEKLQLARRVEWNFSALY</sequence>